<organism evidence="2 3">
    <name type="scientific">Tepidamorphus gemmatus</name>
    <dbReference type="NCBI Taxonomy" id="747076"/>
    <lineage>
        <taxon>Bacteria</taxon>
        <taxon>Pseudomonadati</taxon>
        <taxon>Pseudomonadota</taxon>
        <taxon>Alphaproteobacteria</taxon>
        <taxon>Hyphomicrobiales</taxon>
        <taxon>Tepidamorphaceae</taxon>
        <taxon>Tepidamorphus</taxon>
    </lineage>
</organism>
<dbReference type="AlphaFoldDB" id="A0A4R3MH56"/>
<dbReference type="Proteomes" id="UP000295678">
    <property type="component" value="Unassembled WGS sequence"/>
</dbReference>
<evidence type="ECO:0000256" key="1">
    <source>
        <dbReference type="SAM" id="Phobius"/>
    </source>
</evidence>
<feature type="transmembrane region" description="Helical" evidence="1">
    <location>
        <begin position="126"/>
        <end position="143"/>
    </location>
</feature>
<feature type="transmembrane region" description="Helical" evidence="1">
    <location>
        <begin position="12"/>
        <end position="35"/>
    </location>
</feature>
<name>A0A4R3MH56_9HYPH</name>
<keyword evidence="3" id="KW-1185">Reference proteome</keyword>
<feature type="transmembrane region" description="Helical" evidence="1">
    <location>
        <begin position="55"/>
        <end position="77"/>
    </location>
</feature>
<dbReference type="OrthoDB" id="7906671at2"/>
<protein>
    <submittedName>
        <fullName evidence="2">Uncharacterized protein</fullName>
    </submittedName>
</protein>
<proteinExistence type="predicted"/>
<evidence type="ECO:0000313" key="2">
    <source>
        <dbReference type="EMBL" id="TCT11707.1"/>
    </source>
</evidence>
<reference evidence="2 3" key="1">
    <citation type="submission" date="2019-03" db="EMBL/GenBank/DDBJ databases">
        <title>Genomic Encyclopedia of Type Strains, Phase IV (KMG-IV): sequencing the most valuable type-strain genomes for metagenomic binning, comparative biology and taxonomic classification.</title>
        <authorList>
            <person name="Goeker M."/>
        </authorList>
    </citation>
    <scope>NUCLEOTIDE SEQUENCE [LARGE SCALE GENOMIC DNA]</scope>
    <source>
        <strain evidence="2 3">DSM 19345</strain>
    </source>
</reference>
<gene>
    <name evidence="2" type="ORF">EDC22_10316</name>
</gene>
<comment type="caution">
    <text evidence="2">The sequence shown here is derived from an EMBL/GenBank/DDBJ whole genome shotgun (WGS) entry which is preliminary data.</text>
</comment>
<dbReference type="RefSeq" id="WP_132805627.1">
    <property type="nucleotide sequence ID" value="NZ_SMAK01000003.1"/>
</dbReference>
<feature type="transmembrane region" description="Helical" evidence="1">
    <location>
        <begin position="89"/>
        <end position="106"/>
    </location>
</feature>
<sequence>MRTIGRILARLIVASIGYVIACLAVGAAISGTIVANAWLGGEIATPMAHLTVESLFFGGVLASLAAVHGFAPAVLAIVVSEVFGIRGPLYHVLCGGLAGALGHVAASPPAWSEAAGALDPAVGGRLPLFVAAGLIGGFVYWLVAGRGAGVLREPAA</sequence>
<keyword evidence="1" id="KW-1133">Transmembrane helix</keyword>
<dbReference type="EMBL" id="SMAK01000003">
    <property type="protein sequence ID" value="TCT11707.1"/>
    <property type="molecule type" value="Genomic_DNA"/>
</dbReference>
<keyword evidence="1" id="KW-0472">Membrane</keyword>
<keyword evidence="1" id="KW-0812">Transmembrane</keyword>
<accession>A0A4R3MH56</accession>
<evidence type="ECO:0000313" key="3">
    <source>
        <dbReference type="Proteomes" id="UP000295678"/>
    </source>
</evidence>